<evidence type="ECO:0000256" key="3">
    <source>
        <dbReference type="ARBA" id="ARBA00022448"/>
    </source>
</evidence>
<dbReference type="InterPro" id="IPR037128">
    <property type="entry name" value="Quinolinate_PRibosylTase_N_sf"/>
</dbReference>
<evidence type="ECO:0000256" key="11">
    <source>
        <dbReference type="ARBA" id="ARBA00023136"/>
    </source>
</evidence>
<dbReference type="CDD" id="cd01573">
    <property type="entry name" value="modD_like"/>
    <property type="match status" value="1"/>
</dbReference>
<dbReference type="EMBL" id="JAUSUK010000002">
    <property type="protein sequence ID" value="MDQ0326408.1"/>
    <property type="molecule type" value="Genomic_DNA"/>
</dbReference>
<dbReference type="SMART" id="SM00382">
    <property type="entry name" value="AAA"/>
    <property type="match status" value="1"/>
</dbReference>
<keyword evidence="5" id="KW-0410">Iron transport</keyword>
<dbReference type="InterPro" id="IPR003593">
    <property type="entry name" value="AAA+_ATPase"/>
</dbReference>
<dbReference type="Proteomes" id="UP001230253">
    <property type="component" value="Unassembled WGS sequence"/>
</dbReference>
<dbReference type="PROSITE" id="PS00211">
    <property type="entry name" value="ABC_TRANSPORTER_1"/>
    <property type="match status" value="1"/>
</dbReference>
<comment type="function">
    <text evidence="12">Involved in beta-(1--&gt;2)glucan export. Transmembrane domains (TMD) form a pore in the inner membrane and the ATP-binding domain (NBD) is responsible for energy generation.</text>
</comment>
<dbReference type="InterPro" id="IPR013785">
    <property type="entry name" value="Aldolase_TIM"/>
</dbReference>
<dbReference type="PANTHER" id="PTHR42781:SF4">
    <property type="entry name" value="SPERMIDINE_PUTRESCINE IMPORT ATP-BINDING PROTEIN POTA"/>
    <property type="match status" value="1"/>
</dbReference>
<keyword evidence="7" id="KW-0547">Nucleotide-binding</keyword>
<dbReference type="InterPro" id="IPR017871">
    <property type="entry name" value="ABC_transporter-like_CS"/>
</dbReference>
<keyword evidence="3" id="KW-0813">Transport</keyword>
<keyword evidence="15" id="KW-1185">Reference proteome</keyword>
<evidence type="ECO:0000256" key="7">
    <source>
        <dbReference type="ARBA" id="ARBA00022741"/>
    </source>
</evidence>
<dbReference type="Pfam" id="PF01729">
    <property type="entry name" value="QRPTase_C"/>
    <property type="match status" value="1"/>
</dbReference>
<dbReference type="InterPro" id="IPR036068">
    <property type="entry name" value="Nicotinate_pribotase-like_C"/>
</dbReference>
<dbReference type="SUPFAM" id="SSF54675">
    <property type="entry name" value="Nicotinate/Quinolinate PRTase N-terminal domain-like"/>
    <property type="match status" value="1"/>
</dbReference>
<dbReference type="PROSITE" id="PS50893">
    <property type="entry name" value="ABC_TRANSPORTER_2"/>
    <property type="match status" value="1"/>
</dbReference>
<dbReference type="InterPro" id="IPR022412">
    <property type="entry name" value="Quinolinate_PRibosylTrfase_N"/>
</dbReference>
<protein>
    <recommendedName>
        <fullName evidence="2">Putative pyrophosphorylase ModD</fullName>
    </recommendedName>
</protein>
<evidence type="ECO:0000256" key="5">
    <source>
        <dbReference type="ARBA" id="ARBA00022496"/>
    </source>
</evidence>
<dbReference type="InterPro" id="IPR003439">
    <property type="entry name" value="ABC_transporter-like_ATP-bd"/>
</dbReference>
<evidence type="ECO:0000256" key="6">
    <source>
        <dbReference type="ARBA" id="ARBA00022679"/>
    </source>
</evidence>
<dbReference type="InterPro" id="IPR050093">
    <property type="entry name" value="ABC_SmlMolc_Importer"/>
</dbReference>
<evidence type="ECO:0000256" key="8">
    <source>
        <dbReference type="ARBA" id="ARBA00022840"/>
    </source>
</evidence>
<keyword evidence="10" id="KW-0406">Ion transport</keyword>
<dbReference type="InterPro" id="IPR027417">
    <property type="entry name" value="P-loop_NTPase"/>
</dbReference>
<dbReference type="CDD" id="cd03259">
    <property type="entry name" value="ABC_Carb_Solutes_like"/>
    <property type="match status" value="1"/>
</dbReference>
<dbReference type="SUPFAM" id="SSF52540">
    <property type="entry name" value="P-loop containing nucleoside triphosphate hydrolases"/>
    <property type="match status" value="1"/>
</dbReference>
<organism evidence="14 15">
    <name type="scientific">Rhodopseudomonas julia</name>
    <dbReference type="NCBI Taxonomy" id="200617"/>
    <lineage>
        <taxon>Bacteria</taxon>
        <taxon>Pseudomonadati</taxon>
        <taxon>Pseudomonadota</taxon>
        <taxon>Alphaproteobacteria</taxon>
        <taxon>Hyphomicrobiales</taxon>
        <taxon>Nitrobacteraceae</taxon>
        <taxon>Rhodopseudomonas</taxon>
    </lineage>
</organism>
<evidence type="ECO:0000256" key="2">
    <source>
        <dbReference type="ARBA" id="ARBA00019205"/>
    </source>
</evidence>
<keyword evidence="8" id="KW-0067">ATP-binding</keyword>
<name>A0ABU0C885_9BRAD</name>
<comment type="similarity">
    <text evidence="1">Belongs to the ABC transporter superfamily.</text>
</comment>
<evidence type="ECO:0000259" key="13">
    <source>
        <dbReference type="PROSITE" id="PS50893"/>
    </source>
</evidence>
<evidence type="ECO:0000256" key="12">
    <source>
        <dbReference type="ARBA" id="ARBA00024722"/>
    </source>
</evidence>
<dbReference type="InterPro" id="IPR002638">
    <property type="entry name" value="Quinolinate_PRibosylTrfase_C"/>
</dbReference>
<dbReference type="SUPFAM" id="SSF51690">
    <property type="entry name" value="Nicotinate/Quinolinate PRTase C-terminal domain-like"/>
    <property type="match status" value="1"/>
</dbReference>
<keyword evidence="6" id="KW-0808">Transferase</keyword>
<dbReference type="Pfam" id="PF00005">
    <property type="entry name" value="ABC_tran"/>
    <property type="match status" value="1"/>
</dbReference>
<dbReference type="InterPro" id="IPR015853">
    <property type="entry name" value="ABC_transpr_FbpC"/>
</dbReference>
<keyword evidence="4" id="KW-1003">Cell membrane</keyword>
<comment type="caution">
    <text evidence="14">The sequence shown here is derived from an EMBL/GenBank/DDBJ whole genome shotgun (WGS) entry which is preliminary data.</text>
</comment>
<proteinExistence type="inferred from homology"/>
<gene>
    <name evidence="14" type="ORF">J2R99_002277</name>
</gene>
<evidence type="ECO:0000313" key="15">
    <source>
        <dbReference type="Proteomes" id="UP001230253"/>
    </source>
</evidence>
<evidence type="ECO:0000313" key="14">
    <source>
        <dbReference type="EMBL" id="MDQ0326408.1"/>
    </source>
</evidence>
<dbReference type="Gene3D" id="3.40.50.300">
    <property type="entry name" value="P-loop containing nucleotide triphosphate hydrolases"/>
    <property type="match status" value="1"/>
</dbReference>
<dbReference type="NCBIfam" id="TIGR01334">
    <property type="entry name" value="modD"/>
    <property type="match status" value="1"/>
</dbReference>
<evidence type="ECO:0000256" key="9">
    <source>
        <dbReference type="ARBA" id="ARBA00023004"/>
    </source>
</evidence>
<dbReference type="PANTHER" id="PTHR42781">
    <property type="entry name" value="SPERMIDINE/PUTRESCINE IMPORT ATP-BINDING PROTEIN POTA"/>
    <property type="match status" value="1"/>
</dbReference>
<dbReference type="RefSeq" id="WP_307154593.1">
    <property type="nucleotide sequence ID" value="NZ_JAUSUK010000002.1"/>
</dbReference>
<dbReference type="Gene3D" id="3.90.1170.20">
    <property type="entry name" value="Quinolinate phosphoribosyl transferase, N-terminal domain"/>
    <property type="match status" value="1"/>
</dbReference>
<evidence type="ECO:0000256" key="4">
    <source>
        <dbReference type="ARBA" id="ARBA00022475"/>
    </source>
</evidence>
<keyword evidence="9" id="KW-0408">Iron</keyword>
<evidence type="ECO:0000256" key="1">
    <source>
        <dbReference type="ARBA" id="ARBA00005417"/>
    </source>
</evidence>
<evidence type="ECO:0000256" key="10">
    <source>
        <dbReference type="ARBA" id="ARBA00023065"/>
    </source>
</evidence>
<feature type="domain" description="ABC transporter" evidence="13">
    <location>
        <begin position="5"/>
        <end position="229"/>
    </location>
</feature>
<keyword evidence="11" id="KW-0472">Membrane</keyword>
<dbReference type="InterPro" id="IPR006242">
    <property type="entry name" value="ModD"/>
</dbReference>
<sequence length="530" mass="56293">MTGGLTLEGVRNGILHDVDCRIERGAFVTLIGPSGAGKSTLLKAIAGLVRHAGQILWGGAAIERAAPHERAIGYVPQDLCLFPHRSVAGNLLLALERQRLDPAARQARIAKLLEQLRIGHLAKRRPTRISGGEKQRVALARALIGAPSLLLLDEPFSSLDDQTRRHLQGEVKRLHDEFGLTTLMVTHDLDEAFALGDEVLAMHEGRLKAAARPASLEDVRGDHGGCGLVLPGKRLPTVSPAVPLPSQKESHMPDLSDADLNRLVAQDAPYGDLTTQALQIGGKAGRMSFAARDKMVLCGSEEAARMIRCAGGEIASALPSGSKIAAGTVFLSAVGPAAALHKAWKVSQTLVEYASGIATRANRIVEAARAEAPEIVVACTRKNFPGTKEISIKAVMAGGAGIHRLGLSETILVFPEHRVFLGDDMAGWMTALKRRAPEKKIVVESDDLDEAEALAKAGADVIQLEKLEPEAVAEMMRRVASLTPRPVVAMAGGVNEANAARYAATGCDVLVTSAPYFGRPSDVKVTIERG</sequence>
<dbReference type="Pfam" id="PF02749">
    <property type="entry name" value="QRPTase_N"/>
    <property type="match status" value="1"/>
</dbReference>
<dbReference type="Gene3D" id="3.20.20.70">
    <property type="entry name" value="Aldolase class I"/>
    <property type="match status" value="1"/>
</dbReference>
<accession>A0ABU0C885</accession>
<reference evidence="14 15" key="1">
    <citation type="submission" date="2023-07" db="EMBL/GenBank/DDBJ databases">
        <title>Genomic Encyclopedia of Type Strains, Phase IV (KMG-IV): sequencing the most valuable type-strain genomes for metagenomic binning, comparative biology and taxonomic classification.</title>
        <authorList>
            <person name="Goeker M."/>
        </authorList>
    </citation>
    <scope>NUCLEOTIDE SEQUENCE [LARGE SCALE GENOMIC DNA]</scope>
    <source>
        <strain evidence="14 15">DSM 11549</strain>
    </source>
</reference>